<organism evidence="2 3">
    <name type="scientific">Thermospira aquatica</name>
    <dbReference type="NCBI Taxonomy" id="2828656"/>
    <lineage>
        <taxon>Bacteria</taxon>
        <taxon>Pseudomonadati</taxon>
        <taxon>Spirochaetota</taxon>
        <taxon>Spirochaetia</taxon>
        <taxon>Brevinematales</taxon>
        <taxon>Thermospiraceae</taxon>
        <taxon>Thermospira</taxon>
    </lineage>
</organism>
<dbReference type="RefSeq" id="WP_271435160.1">
    <property type="nucleotide sequence ID" value="NZ_CP073355.1"/>
</dbReference>
<name>A0AAX3BDB5_9SPIR</name>
<dbReference type="InterPro" id="IPR003607">
    <property type="entry name" value="HD/PDEase_dom"/>
</dbReference>
<dbReference type="AlphaFoldDB" id="A0AAX3BDB5"/>
<protein>
    <submittedName>
        <fullName evidence="2">HD-GYP domain-containing protein</fullName>
    </submittedName>
</protein>
<evidence type="ECO:0000313" key="3">
    <source>
        <dbReference type="Proteomes" id="UP001056539"/>
    </source>
</evidence>
<dbReference type="PANTHER" id="PTHR43155">
    <property type="entry name" value="CYCLIC DI-GMP PHOSPHODIESTERASE PA4108-RELATED"/>
    <property type="match status" value="1"/>
</dbReference>
<dbReference type="PROSITE" id="PS51832">
    <property type="entry name" value="HD_GYP"/>
    <property type="match status" value="1"/>
</dbReference>
<keyword evidence="3" id="KW-1185">Reference proteome</keyword>
<dbReference type="Pfam" id="PF13487">
    <property type="entry name" value="HD_5"/>
    <property type="match status" value="1"/>
</dbReference>
<dbReference type="CDD" id="cd00077">
    <property type="entry name" value="HDc"/>
    <property type="match status" value="1"/>
</dbReference>
<dbReference type="SMART" id="SM00471">
    <property type="entry name" value="HDc"/>
    <property type="match status" value="1"/>
</dbReference>
<dbReference type="Gene3D" id="1.10.3210.10">
    <property type="entry name" value="Hypothetical protein af1432"/>
    <property type="match status" value="1"/>
</dbReference>
<dbReference type="Proteomes" id="UP001056539">
    <property type="component" value="Chromosome"/>
</dbReference>
<gene>
    <name evidence="2" type="ORF">KDW03_11185</name>
</gene>
<dbReference type="EMBL" id="CP073355">
    <property type="protein sequence ID" value="URA10029.1"/>
    <property type="molecule type" value="Genomic_DNA"/>
</dbReference>
<feature type="domain" description="HD-GYP" evidence="1">
    <location>
        <begin position="114"/>
        <end position="308"/>
    </location>
</feature>
<dbReference type="SUPFAM" id="SSF109604">
    <property type="entry name" value="HD-domain/PDEase-like"/>
    <property type="match status" value="1"/>
</dbReference>
<dbReference type="KEGG" id="taqu:KDW03_11185"/>
<dbReference type="InterPro" id="IPR037522">
    <property type="entry name" value="HD_GYP_dom"/>
</dbReference>
<dbReference type="PANTHER" id="PTHR43155:SF2">
    <property type="entry name" value="CYCLIC DI-GMP PHOSPHODIESTERASE PA4108"/>
    <property type="match status" value="1"/>
</dbReference>
<accession>A0AAX3BDB5</accession>
<evidence type="ECO:0000313" key="2">
    <source>
        <dbReference type="EMBL" id="URA10029.1"/>
    </source>
</evidence>
<reference evidence="2" key="2">
    <citation type="submission" date="2022-06" db="EMBL/GenBank/DDBJ databases">
        <title>Thermospira aquatica gen. nov., sp. nov.</title>
        <authorList>
            <person name="Ben Ali Gam Z."/>
            <person name="Labat M."/>
        </authorList>
    </citation>
    <scope>NUCLEOTIDE SEQUENCE</scope>
    <source>
        <strain evidence="2">F1F22</strain>
    </source>
</reference>
<evidence type="ECO:0000259" key="1">
    <source>
        <dbReference type="PROSITE" id="PS51832"/>
    </source>
</evidence>
<reference evidence="2" key="1">
    <citation type="submission" date="2021-04" db="EMBL/GenBank/DDBJ databases">
        <authorList>
            <person name="Postec A."/>
        </authorList>
    </citation>
    <scope>NUCLEOTIDE SEQUENCE</scope>
    <source>
        <strain evidence="2">F1F22</strain>
    </source>
</reference>
<sequence length="390" mass="44577">MFQVVMELYVNSLYPGMVFSGDVYDDQDTLVLPKGQPLTKDIIENLKLKKIKKIHYTQESMLFKQPVSQSMISEANINKAANLLIEIENMLKNNTTGIPTKAAQEVVGDFIQDIRKNKDAYLNLLELQSNDQYIYTHAINVTNISILIATMINLPEEKIHDLGIAALFHDIGKILIPSDIVDKVSPLTPEEWKIIKQHPVYTYKTLQAEGVFSENVLKSALCHHENHQGGGYPLGINHEKLNILANIISLADVFDAITSMRPYREAKTMDEAFAYIMEQSGKRFHPQLAQTFLKHLVQKLHESPLYPLDSYVLLNTGEIGYVVDYPNNQKFTLRPVVNIFFNPHKSSNLQECFLRFPVQINLEKDYSRMIVKRIIDPAYIAKFDKILGRI</sequence>
<proteinExistence type="predicted"/>